<gene>
    <name evidence="2" type="ORF">PHYEVI_LOCUS2306</name>
</gene>
<accession>A0A9N9TJA0</accession>
<dbReference type="GO" id="GO:0004843">
    <property type="term" value="F:cysteine-type deubiquitinase activity"/>
    <property type="evidence" value="ECO:0007669"/>
    <property type="project" value="InterPro"/>
</dbReference>
<dbReference type="GO" id="GO:0016579">
    <property type="term" value="P:protein deubiquitination"/>
    <property type="evidence" value="ECO:0007669"/>
    <property type="project" value="InterPro"/>
</dbReference>
<dbReference type="Pfam" id="PF00443">
    <property type="entry name" value="UCH"/>
    <property type="match status" value="1"/>
</dbReference>
<dbReference type="Gene3D" id="3.90.70.10">
    <property type="entry name" value="Cysteine proteinases"/>
    <property type="match status" value="1"/>
</dbReference>
<evidence type="ECO:0000313" key="2">
    <source>
        <dbReference type="EMBL" id="CAG9855871.1"/>
    </source>
</evidence>
<dbReference type="Proteomes" id="UP001153712">
    <property type="component" value="Chromosome 11"/>
</dbReference>
<dbReference type="InterPro" id="IPR038765">
    <property type="entry name" value="Papain-like_cys_pep_sf"/>
</dbReference>
<organism evidence="2 3">
    <name type="scientific">Phyllotreta striolata</name>
    <name type="common">Striped flea beetle</name>
    <name type="synonym">Crioceris striolata</name>
    <dbReference type="NCBI Taxonomy" id="444603"/>
    <lineage>
        <taxon>Eukaryota</taxon>
        <taxon>Metazoa</taxon>
        <taxon>Ecdysozoa</taxon>
        <taxon>Arthropoda</taxon>
        <taxon>Hexapoda</taxon>
        <taxon>Insecta</taxon>
        <taxon>Pterygota</taxon>
        <taxon>Neoptera</taxon>
        <taxon>Endopterygota</taxon>
        <taxon>Coleoptera</taxon>
        <taxon>Polyphaga</taxon>
        <taxon>Cucujiformia</taxon>
        <taxon>Chrysomeloidea</taxon>
        <taxon>Chrysomelidae</taxon>
        <taxon>Galerucinae</taxon>
        <taxon>Alticini</taxon>
        <taxon>Phyllotreta</taxon>
    </lineage>
</organism>
<proteinExistence type="predicted"/>
<dbReference type="SUPFAM" id="SSF54001">
    <property type="entry name" value="Cysteine proteinases"/>
    <property type="match status" value="1"/>
</dbReference>
<dbReference type="AlphaFoldDB" id="A0A9N9TJA0"/>
<dbReference type="InterPro" id="IPR001394">
    <property type="entry name" value="Peptidase_C19_UCH"/>
</dbReference>
<feature type="domain" description="Peptidase C19 ubiquitin carboxyl-terminal hydrolase" evidence="1">
    <location>
        <begin position="42"/>
        <end position="97"/>
    </location>
</feature>
<protein>
    <recommendedName>
        <fullName evidence="1">Peptidase C19 ubiquitin carboxyl-terminal hydrolase domain-containing protein</fullName>
    </recommendedName>
</protein>
<evidence type="ECO:0000259" key="1">
    <source>
        <dbReference type="Pfam" id="PF00443"/>
    </source>
</evidence>
<reference evidence="2" key="1">
    <citation type="submission" date="2022-01" db="EMBL/GenBank/DDBJ databases">
        <authorList>
            <person name="King R."/>
        </authorList>
    </citation>
    <scope>NUCLEOTIDE SEQUENCE</scope>
</reference>
<evidence type="ECO:0000313" key="3">
    <source>
        <dbReference type="Proteomes" id="UP001153712"/>
    </source>
</evidence>
<sequence>MHHEEENSGKLENSSLNDTKYVLNPTKLSRPIDGSLYIPCIVGLNNIKANDYCNAVLQALTLVNPLRNDFSREENCRTSQSMCEYQEILSKLLYRGVKRGFSSLSRVNLYRLLTKFNGQTEKEYKSIKGKFHEEVRNKCKN</sequence>
<name>A0A9N9TJA0_PHYSR</name>
<keyword evidence="3" id="KW-1185">Reference proteome</keyword>
<dbReference type="EMBL" id="OU900104">
    <property type="protein sequence ID" value="CAG9855871.1"/>
    <property type="molecule type" value="Genomic_DNA"/>
</dbReference>
<dbReference type="OrthoDB" id="10263353at2759"/>